<comment type="caution">
    <text evidence="3">The sequence shown here is derived from an EMBL/GenBank/DDBJ whole genome shotgun (WGS) entry which is preliminary data.</text>
</comment>
<name>A0AAD7ETX4_9AGAR</name>
<organism evidence="3 4">
    <name type="scientific">Mycena albidolilacea</name>
    <dbReference type="NCBI Taxonomy" id="1033008"/>
    <lineage>
        <taxon>Eukaryota</taxon>
        <taxon>Fungi</taxon>
        <taxon>Dikarya</taxon>
        <taxon>Basidiomycota</taxon>
        <taxon>Agaricomycotina</taxon>
        <taxon>Agaricomycetes</taxon>
        <taxon>Agaricomycetidae</taxon>
        <taxon>Agaricales</taxon>
        <taxon>Marasmiineae</taxon>
        <taxon>Mycenaceae</taxon>
        <taxon>Mycena</taxon>
    </lineage>
</organism>
<keyword evidence="2" id="KW-1133">Transmembrane helix</keyword>
<dbReference type="AlphaFoldDB" id="A0AAD7ETX4"/>
<sequence length="168" mass="18407">MHIAISVSEKDGRPEDGKAGKSDMAGSDTTKSNAERRRWLRRNDRKGRNRNWPERLEGIGKCMSVTHIGNQVAISQVGCYRLQAAPFLAGVERVGRDKDKDTELTRKRANRISGGSITAVTVAFIFGSCAVYMNACGAALCVPEIKPLRLPQIIATLSCMVANLYLQV</sequence>
<evidence type="ECO:0000313" key="4">
    <source>
        <dbReference type="Proteomes" id="UP001218218"/>
    </source>
</evidence>
<evidence type="ECO:0000256" key="1">
    <source>
        <dbReference type="SAM" id="MobiDB-lite"/>
    </source>
</evidence>
<feature type="compositionally biased region" description="Basic residues" evidence="1">
    <location>
        <begin position="38"/>
        <end position="49"/>
    </location>
</feature>
<reference evidence="3" key="1">
    <citation type="submission" date="2023-03" db="EMBL/GenBank/DDBJ databases">
        <title>Massive genome expansion in bonnet fungi (Mycena s.s.) driven by repeated elements and novel gene families across ecological guilds.</title>
        <authorList>
            <consortium name="Lawrence Berkeley National Laboratory"/>
            <person name="Harder C.B."/>
            <person name="Miyauchi S."/>
            <person name="Viragh M."/>
            <person name="Kuo A."/>
            <person name="Thoen E."/>
            <person name="Andreopoulos B."/>
            <person name="Lu D."/>
            <person name="Skrede I."/>
            <person name="Drula E."/>
            <person name="Henrissat B."/>
            <person name="Morin E."/>
            <person name="Kohler A."/>
            <person name="Barry K."/>
            <person name="LaButti K."/>
            <person name="Morin E."/>
            <person name="Salamov A."/>
            <person name="Lipzen A."/>
            <person name="Mereny Z."/>
            <person name="Hegedus B."/>
            <person name="Baldrian P."/>
            <person name="Stursova M."/>
            <person name="Weitz H."/>
            <person name="Taylor A."/>
            <person name="Grigoriev I.V."/>
            <person name="Nagy L.G."/>
            <person name="Martin F."/>
            <person name="Kauserud H."/>
        </authorList>
    </citation>
    <scope>NUCLEOTIDE SEQUENCE</scope>
    <source>
        <strain evidence="3">CBHHK002</strain>
    </source>
</reference>
<dbReference type="Proteomes" id="UP001218218">
    <property type="component" value="Unassembled WGS sequence"/>
</dbReference>
<feature type="region of interest" description="Disordered" evidence="1">
    <location>
        <begin position="1"/>
        <end position="52"/>
    </location>
</feature>
<keyword evidence="2" id="KW-0812">Transmembrane</keyword>
<protein>
    <submittedName>
        <fullName evidence="3">Uncharacterized protein</fullName>
    </submittedName>
</protein>
<feature type="transmembrane region" description="Helical" evidence="2">
    <location>
        <begin position="147"/>
        <end position="166"/>
    </location>
</feature>
<keyword evidence="2" id="KW-0472">Membrane</keyword>
<proteinExistence type="predicted"/>
<feature type="compositionally biased region" description="Basic and acidic residues" evidence="1">
    <location>
        <begin position="8"/>
        <end position="21"/>
    </location>
</feature>
<feature type="transmembrane region" description="Helical" evidence="2">
    <location>
        <begin position="116"/>
        <end position="135"/>
    </location>
</feature>
<dbReference type="EMBL" id="JARIHO010000017">
    <property type="protein sequence ID" value="KAJ7348673.1"/>
    <property type="molecule type" value="Genomic_DNA"/>
</dbReference>
<evidence type="ECO:0000256" key="2">
    <source>
        <dbReference type="SAM" id="Phobius"/>
    </source>
</evidence>
<gene>
    <name evidence="3" type="ORF">DFH08DRAFT_808402</name>
</gene>
<accession>A0AAD7ETX4</accession>
<evidence type="ECO:0000313" key="3">
    <source>
        <dbReference type="EMBL" id="KAJ7348673.1"/>
    </source>
</evidence>
<keyword evidence="4" id="KW-1185">Reference proteome</keyword>